<accession>A0ABM1EYU5</accession>
<dbReference type="RefSeq" id="XP_014677366.1">
    <property type="nucleotide sequence ID" value="XM_014821880.1"/>
</dbReference>
<evidence type="ECO:0000313" key="2">
    <source>
        <dbReference type="Proteomes" id="UP000695022"/>
    </source>
</evidence>
<proteinExistence type="predicted"/>
<evidence type="ECO:0000259" key="1">
    <source>
        <dbReference type="Pfam" id="PF13843"/>
    </source>
</evidence>
<organism evidence="2 3">
    <name type="scientific">Priapulus caudatus</name>
    <name type="common">Priapulid worm</name>
    <dbReference type="NCBI Taxonomy" id="37621"/>
    <lineage>
        <taxon>Eukaryota</taxon>
        <taxon>Metazoa</taxon>
        <taxon>Ecdysozoa</taxon>
        <taxon>Scalidophora</taxon>
        <taxon>Priapulida</taxon>
        <taxon>Priapulimorpha</taxon>
        <taxon>Priapulimorphida</taxon>
        <taxon>Priapulidae</taxon>
        <taxon>Priapulus</taxon>
    </lineage>
</organism>
<dbReference type="Pfam" id="PF13843">
    <property type="entry name" value="DDE_Tnp_1_7"/>
    <property type="match status" value="1"/>
</dbReference>
<dbReference type="PANTHER" id="PTHR46599:SF3">
    <property type="entry name" value="PIGGYBAC TRANSPOSABLE ELEMENT-DERIVED PROTEIN 4"/>
    <property type="match status" value="1"/>
</dbReference>
<sequence length="361" mass="41564">MRDPANAMSFFSLFITLELLQSLVYQTNLYAAQQLKDVVLKPFSRLRFWKPTTVPEMKKFLGLLILMGIVRKPQMEMFWSTDEMLETPFVRKVMSRDRFFLLWKFFHFSDNENKPENCTDKLYKVRPVYDYLIQKFRDLFQPNRQISIDEGMLAWRGRLSFRVYNPAKPIKYGIKGYILADSATGYCWNIDLYCGNYTPLSVTIYNLLDRLLNHGYCLYMDNFYNSVSLAESLAAAGTWVCGTLRKNRGGPAIINKIGKVIKLRKGEVISRDNGTVMVMTWMDKRPVTMISTMHDDSFGEAAKRDRRTGTEFAARQAGYVNNVVSPSAKESATSNTTARRTIVEECIVCTCSSLYIYVTVA</sequence>
<reference evidence="3" key="1">
    <citation type="submission" date="2025-08" db="UniProtKB">
        <authorList>
            <consortium name="RefSeq"/>
        </authorList>
    </citation>
    <scope>IDENTIFICATION</scope>
</reference>
<keyword evidence="2" id="KW-1185">Reference proteome</keyword>
<dbReference type="Proteomes" id="UP000695022">
    <property type="component" value="Unplaced"/>
</dbReference>
<dbReference type="InterPro" id="IPR029526">
    <property type="entry name" value="PGBD"/>
</dbReference>
<protein>
    <submittedName>
        <fullName evidence="3">PiggyBac transposable element-derived protein 4-like</fullName>
    </submittedName>
</protein>
<gene>
    <name evidence="3" type="primary">LOC106817218</name>
</gene>
<evidence type="ECO:0000313" key="3">
    <source>
        <dbReference type="RefSeq" id="XP_014677366.1"/>
    </source>
</evidence>
<dbReference type="PANTHER" id="PTHR46599">
    <property type="entry name" value="PIGGYBAC TRANSPOSABLE ELEMENT-DERIVED PROTEIN 4"/>
    <property type="match status" value="1"/>
</dbReference>
<name>A0ABM1EYU5_PRICU</name>
<dbReference type="GeneID" id="106817218"/>
<feature type="domain" description="PiggyBac transposable element-derived protein" evidence="1">
    <location>
        <begin position="7"/>
        <end position="312"/>
    </location>
</feature>